<dbReference type="InterPro" id="IPR042197">
    <property type="entry name" value="Apaf_helical"/>
</dbReference>
<dbReference type="Pfam" id="PF18052">
    <property type="entry name" value="Rx_N"/>
    <property type="match status" value="1"/>
</dbReference>
<organism evidence="11 12">
    <name type="scientific">Triticum turgidum subsp. durum</name>
    <name type="common">Durum wheat</name>
    <name type="synonym">Triticum durum</name>
    <dbReference type="NCBI Taxonomy" id="4567"/>
    <lineage>
        <taxon>Eukaryota</taxon>
        <taxon>Viridiplantae</taxon>
        <taxon>Streptophyta</taxon>
        <taxon>Embryophyta</taxon>
        <taxon>Tracheophyta</taxon>
        <taxon>Spermatophyta</taxon>
        <taxon>Magnoliopsida</taxon>
        <taxon>Liliopsida</taxon>
        <taxon>Poales</taxon>
        <taxon>Poaceae</taxon>
        <taxon>BOP clade</taxon>
        <taxon>Pooideae</taxon>
        <taxon>Triticodae</taxon>
        <taxon>Triticeae</taxon>
        <taxon>Triticinae</taxon>
        <taxon>Triticum</taxon>
    </lineage>
</organism>
<dbReference type="Pfam" id="PF23559">
    <property type="entry name" value="WHD_DRP"/>
    <property type="match status" value="1"/>
</dbReference>
<evidence type="ECO:0000259" key="10">
    <source>
        <dbReference type="Pfam" id="PF23598"/>
    </source>
</evidence>
<proteinExistence type="inferred from homology"/>
<dbReference type="GO" id="GO:0043531">
    <property type="term" value="F:ADP binding"/>
    <property type="evidence" value="ECO:0007669"/>
    <property type="project" value="InterPro"/>
</dbReference>
<gene>
    <name evidence="11" type="ORF">TRITD_6Bv1G225150</name>
</gene>
<dbReference type="Gramene" id="TRITD6Bv1G225150.33">
    <property type="protein sequence ID" value="TRITD6Bv1G225150.33"/>
    <property type="gene ID" value="TRITD6Bv1G225150"/>
</dbReference>
<dbReference type="FunFam" id="3.40.50.300:FF:001091">
    <property type="entry name" value="Probable disease resistance protein At1g61300"/>
    <property type="match status" value="1"/>
</dbReference>
<dbReference type="InterPro" id="IPR036388">
    <property type="entry name" value="WH-like_DNA-bd_sf"/>
</dbReference>
<dbReference type="InterPro" id="IPR002182">
    <property type="entry name" value="NB-ARC"/>
</dbReference>
<dbReference type="PANTHER" id="PTHR23155">
    <property type="entry name" value="DISEASE RESISTANCE PROTEIN RP"/>
    <property type="match status" value="1"/>
</dbReference>
<dbReference type="Gene3D" id="1.20.5.4130">
    <property type="match status" value="1"/>
</dbReference>
<dbReference type="PANTHER" id="PTHR23155:SF1107">
    <property type="entry name" value="OS08G0373000 PROTEIN"/>
    <property type="match status" value="1"/>
</dbReference>
<dbReference type="Pfam" id="PF00931">
    <property type="entry name" value="NB-ARC"/>
    <property type="match status" value="1"/>
</dbReference>
<keyword evidence="3" id="KW-0677">Repeat</keyword>
<dbReference type="CDD" id="cd14798">
    <property type="entry name" value="RX-CC_like"/>
    <property type="match status" value="1"/>
</dbReference>
<dbReference type="GO" id="GO:0002758">
    <property type="term" value="P:innate immune response-activating signaling pathway"/>
    <property type="evidence" value="ECO:0007669"/>
    <property type="project" value="UniProtKB-ARBA"/>
</dbReference>
<evidence type="ECO:0000313" key="11">
    <source>
        <dbReference type="EMBL" id="VAI63694.1"/>
    </source>
</evidence>
<dbReference type="InterPro" id="IPR044974">
    <property type="entry name" value="Disease_R_plants"/>
</dbReference>
<reference evidence="11 12" key="1">
    <citation type="submission" date="2017-09" db="EMBL/GenBank/DDBJ databases">
        <authorList>
            <consortium name="International Durum Wheat Genome Sequencing Consortium (IDWGSC)"/>
            <person name="Milanesi L."/>
        </authorList>
    </citation>
    <scope>NUCLEOTIDE SEQUENCE [LARGE SCALE GENOMIC DNA]</scope>
    <source>
        <strain evidence="12">cv. Svevo</strain>
    </source>
</reference>
<evidence type="ECO:0000256" key="6">
    <source>
        <dbReference type="ARBA" id="ARBA00023054"/>
    </source>
</evidence>
<dbReference type="Gene3D" id="3.40.50.300">
    <property type="entry name" value="P-loop containing nucleotide triphosphate hydrolases"/>
    <property type="match status" value="1"/>
</dbReference>
<evidence type="ECO:0000256" key="1">
    <source>
        <dbReference type="ARBA" id="ARBA00008894"/>
    </source>
</evidence>
<evidence type="ECO:0008006" key="13">
    <source>
        <dbReference type="Google" id="ProtNLM"/>
    </source>
</evidence>
<dbReference type="SUPFAM" id="SSF52540">
    <property type="entry name" value="P-loop containing nucleoside triphosphate hydrolases"/>
    <property type="match status" value="1"/>
</dbReference>
<dbReference type="InterPro" id="IPR055414">
    <property type="entry name" value="LRR_R13L4/SHOC2-like"/>
</dbReference>
<dbReference type="InterPro" id="IPR027417">
    <property type="entry name" value="P-loop_NTPase"/>
</dbReference>
<dbReference type="PRINTS" id="PR00364">
    <property type="entry name" value="DISEASERSIST"/>
</dbReference>
<sequence>MEAVLVSAATGALRSVLEKLATLLGDKYKCYKGVHGEIQFLTDELAAMHAFLLKMSEEEEPNEQDKEWVNAVRELSYDMEDSIDDFMQGVDDKDNKPDGFLEKIKHSLRKLGKMKTRQRIGNEIQDLKKQIIDVGKRNQRYKTRHVVFGTVNLSNIKNVVVDPRALAIFEHGSKLVGIDEPKAEIIKLLAEGESKQEQTKSLSIIGPGGMGKTTLANQVYRDLKAKFECRAFLSISRNPDIINILRTILSEVTSKGYPDTEAGSIQQLINKITDFLADKRYFVVVDDIWDVVTWDIIKLAFPMTSLGSIIITTTRKNDVAESCRSSFSGAIYGIRALNMVLSRQLFHRRLFKSNEDCPSHLERLAYQMLKKCAGLPLAIIAISGLLANRERTEDTWTAVEKSIGRALERNPTIEGMIKILSLSYFDLPPHLKTCLLYLSIFPEDAIIQTKNLIWRWIAEGFVHKDGKHTAFELGQRYFNELINRNLIQVAHTNRFGKVKSCRVHDTILDFIISKSIEENFVSLVGVPSLTVGTQRKVRRLSLQVDDQGKSVIPTCLVLSHVRSLNVFVQSFEIPSLDEFRRLRVLDFGGCMKLENHHLSNIGRLFQLRCLILRNREITELPEVIGHLCCLEVLDIRRTNVKELPATIVNLGKLVCLLMPDCVKIPNGIAKMQALEVFNWVTVFKQTSNLLHELGQLKNLRELVLGLRIYSSRDDDTIRTLEVIKVIASAVQSLSRQNLRSLTINDGRNFMQRFLCSSTPLSLQSLKINFSGCSRVPNWLGSLVNLQRLCLQLNEVRHDDICILGALPTLVDLILKRGPDGLTRISYYGFNFNYSKLRISGDVGFPCLRQFYFDAYYYPLHLMFEVGSMPRLDKLTMAFCLDRDIEDGVFNFGIENLPNLLILTCIIASGHMYKAAKAAAERTAKTHPNKPTLFCYSS</sequence>
<dbReference type="Gene3D" id="1.10.10.10">
    <property type="entry name" value="Winged helix-like DNA-binding domain superfamily/Winged helix DNA-binding domain"/>
    <property type="match status" value="1"/>
</dbReference>
<dbReference type="GO" id="GO:0009626">
    <property type="term" value="P:plant-type hypersensitive response"/>
    <property type="evidence" value="ECO:0007669"/>
    <property type="project" value="UniProtKB-ARBA"/>
</dbReference>
<evidence type="ECO:0000259" key="9">
    <source>
        <dbReference type="Pfam" id="PF23559"/>
    </source>
</evidence>
<feature type="domain" description="Disease resistance R13L4/SHOC-2-like LRR" evidence="10">
    <location>
        <begin position="560"/>
        <end position="932"/>
    </location>
</feature>
<feature type="domain" description="NB-ARC" evidence="7">
    <location>
        <begin position="182"/>
        <end position="325"/>
    </location>
</feature>
<dbReference type="InterPro" id="IPR058922">
    <property type="entry name" value="WHD_DRP"/>
</dbReference>
<evidence type="ECO:0000256" key="2">
    <source>
        <dbReference type="ARBA" id="ARBA00022614"/>
    </source>
</evidence>
<evidence type="ECO:0000256" key="3">
    <source>
        <dbReference type="ARBA" id="ARBA00022737"/>
    </source>
</evidence>
<keyword evidence="5" id="KW-0611">Plant defense</keyword>
<keyword evidence="4" id="KW-0547">Nucleotide-binding</keyword>
<keyword evidence="6" id="KW-0175">Coiled coil</keyword>
<dbReference type="GO" id="GO:0042742">
    <property type="term" value="P:defense response to bacterium"/>
    <property type="evidence" value="ECO:0007669"/>
    <property type="project" value="UniProtKB-ARBA"/>
</dbReference>
<dbReference type="InterPro" id="IPR041118">
    <property type="entry name" value="Rx_N"/>
</dbReference>
<name>A0A9R1BGE1_TRITD</name>
<keyword evidence="2" id="KW-0433">Leucine-rich repeat</keyword>
<dbReference type="AlphaFoldDB" id="A0A9R1BGE1"/>
<dbReference type="SUPFAM" id="SSF52058">
    <property type="entry name" value="L domain-like"/>
    <property type="match status" value="1"/>
</dbReference>
<accession>A0A9R1BGE1</accession>
<evidence type="ECO:0000259" key="7">
    <source>
        <dbReference type="Pfam" id="PF00931"/>
    </source>
</evidence>
<evidence type="ECO:0000313" key="12">
    <source>
        <dbReference type="Proteomes" id="UP000324705"/>
    </source>
</evidence>
<feature type="domain" description="Disease resistance N-terminal" evidence="8">
    <location>
        <begin position="12"/>
        <end position="97"/>
    </location>
</feature>
<dbReference type="Proteomes" id="UP000324705">
    <property type="component" value="Chromosome 6B"/>
</dbReference>
<protein>
    <recommendedName>
        <fullName evidence="13">Sr13</fullName>
    </recommendedName>
</protein>
<dbReference type="Gene3D" id="1.10.8.430">
    <property type="entry name" value="Helical domain of apoptotic protease-activating factors"/>
    <property type="match status" value="1"/>
</dbReference>
<dbReference type="InterPro" id="IPR038005">
    <property type="entry name" value="RX-like_CC"/>
</dbReference>
<evidence type="ECO:0000259" key="8">
    <source>
        <dbReference type="Pfam" id="PF18052"/>
    </source>
</evidence>
<dbReference type="Gene3D" id="3.80.10.10">
    <property type="entry name" value="Ribonuclease Inhibitor"/>
    <property type="match status" value="1"/>
</dbReference>
<feature type="domain" description="Disease resistance protein winged helix" evidence="9">
    <location>
        <begin position="440"/>
        <end position="511"/>
    </location>
</feature>
<comment type="similarity">
    <text evidence="1">Belongs to the disease resistance NB-LRR family.</text>
</comment>
<dbReference type="Pfam" id="PF23598">
    <property type="entry name" value="LRR_14"/>
    <property type="match status" value="1"/>
</dbReference>
<evidence type="ECO:0000256" key="5">
    <source>
        <dbReference type="ARBA" id="ARBA00022821"/>
    </source>
</evidence>
<keyword evidence="12" id="KW-1185">Reference proteome</keyword>
<dbReference type="EMBL" id="LT934122">
    <property type="protein sequence ID" value="VAI63694.1"/>
    <property type="molecule type" value="Genomic_DNA"/>
</dbReference>
<evidence type="ECO:0000256" key="4">
    <source>
        <dbReference type="ARBA" id="ARBA00022741"/>
    </source>
</evidence>
<dbReference type="FunFam" id="1.10.10.10:FF:000322">
    <property type="entry name" value="Probable disease resistance protein At1g63360"/>
    <property type="match status" value="1"/>
</dbReference>
<dbReference type="InterPro" id="IPR032675">
    <property type="entry name" value="LRR_dom_sf"/>
</dbReference>